<dbReference type="PANTHER" id="PTHR42736">
    <property type="entry name" value="PROTEIN-GLUTAMINE GAMMA-GLUTAMYLTRANSFERASE"/>
    <property type="match status" value="1"/>
</dbReference>
<feature type="domain" description="Transglutaminase-like" evidence="2">
    <location>
        <begin position="426"/>
        <end position="497"/>
    </location>
</feature>
<evidence type="ECO:0000259" key="2">
    <source>
        <dbReference type="SMART" id="SM00460"/>
    </source>
</evidence>
<feature type="transmembrane region" description="Helical" evidence="1">
    <location>
        <begin position="65"/>
        <end position="98"/>
    </location>
</feature>
<organism evidence="3 4">
    <name type="scientific">Acidovorax lacteus</name>
    <dbReference type="NCBI Taxonomy" id="1924988"/>
    <lineage>
        <taxon>Bacteria</taxon>
        <taxon>Pseudomonadati</taxon>
        <taxon>Pseudomonadota</taxon>
        <taxon>Betaproteobacteria</taxon>
        <taxon>Burkholderiales</taxon>
        <taxon>Comamonadaceae</taxon>
        <taxon>Acidovorax</taxon>
    </lineage>
</organism>
<keyword evidence="4" id="KW-1185">Reference proteome</keyword>
<feature type="transmembrane region" description="Helical" evidence="1">
    <location>
        <begin position="164"/>
        <end position="186"/>
    </location>
</feature>
<keyword evidence="1" id="KW-0472">Membrane</keyword>
<evidence type="ECO:0000256" key="1">
    <source>
        <dbReference type="SAM" id="Phobius"/>
    </source>
</evidence>
<protein>
    <submittedName>
        <fullName evidence="3">DUF3488 and transglutaminase-like domain-containing protein</fullName>
    </submittedName>
</protein>
<comment type="caution">
    <text evidence="3">The sequence shown here is derived from an EMBL/GenBank/DDBJ whole genome shotgun (WGS) entry which is preliminary data.</text>
</comment>
<dbReference type="InterPro" id="IPR021878">
    <property type="entry name" value="TgpA_N"/>
</dbReference>
<accession>A0ABP8LHS4</accession>
<feature type="transmembrane region" description="Helical" evidence="1">
    <location>
        <begin position="110"/>
        <end position="128"/>
    </location>
</feature>
<dbReference type="InterPro" id="IPR038765">
    <property type="entry name" value="Papain-like_cys_pep_sf"/>
</dbReference>
<proteinExistence type="predicted"/>
<dbReference type="SUPFAM" id="SSF54001">
    <property type="entry name" value="Cysteine proteinases"/>
    <property type="match status" value="1"/>
</dbReference>
<sequence>MSLRQTLTHLPRDTRDTLFLLFVIAWVIAPHASHLPGWASAVAAGLLGWRAWLAWHNRPLPGRWTLLVLLVGAVAGTLWTHGTILGRDAGVTLIVMLLAFKTLEVRARRDAMVVFFLGFFTMLSNFFFSQSLGVAAAMLVALLGLLTALVNAHMPVGRPPLTQAMRTAGTMALLGAPIMAALFLFFPRLAPLWGVPSDAMTGRSGLSGSMQVGTIAQLALDDKVALRVRFGPPGTEVPPRTALYFRGPVLGDFDGIEWRPLTYREDFRRGDAALAMAQLQVQGPALRYEVTLEPHQRPWLLVLDAAASRPEGPGLQPLMTPDLQWLSQRAITDVTRYSAESHLEFRHGPQAMTASLRAYTELPPGFNPRTLALAQSLRNDRSLVPDPSRDASPALVNAALERLRTGGYRYTLEPGVYGRDTADEFWFDRKEGFCEHIASSFVILMRALDIPARIVTGYQGGELNSVDGYWTVRQSDAHAWAEVWLPGQGWVRVDPTSAVSPGRIGEALRLQAPRGALGTAMDTMLSPGTLAQMRAVWEAANNRWNQWVLNYTQGRQLDLMRSLGFESPGWEDLIRVLGALVLAAALLGVGWNLWERAQHDPWMRLLARVHQRLARSGLAVPPHLPPRATAAQVRAHFGPAGEPLAQWLLALEQTRYAPHPTQGLPALRRSLRSLAWPVRSGT</sequence>
<name>A0ABP8LHS4_9BURK</name>
<dbReference type="Pfam" id="PF11992">
    <property type="entry name" value="TgpA_N"/>
    <property type="match status" value="1"/>
</dbReference>
<evidence type="ECO:0000313" key="4">
    <source>
        <dbReference type="Proteomes" id="UP001501788"/>
    </source>
</evidence>
<evidence type="ECO:0000313" key="3">
    <source>
        <dbReference type="EMBL" id="GAA4428663.1"/>
    </source>
</evidence>
<dbReference type="InterPro" id="IPR002931">
    <property type="entry name" value="Transglutaminase-like"/>
</dbReference>
<gene>
    <name evidence="3" type="ORF">GCM10023090_27790</name>
</gene>
<dbReference type="Proteomes" id="UP001501788">
    <property type="component" value="Unassembled WGS sequence"/>
</dbReference>
<feature type="transmembrane region" description="Helical" evidence="1">
    <location>
        <begin position="134"/>
        <end position="152"/>
    </location>
</feature>
<dbReference type="SMART" id="SM00460">
    <property type="entry name" value="TGc"/>
    <property type="match status" value="1"/>
</dbReference>
<dbReference type="Gene3D" id="3.10.620.30">
    <property type="match status" value="1"/>
</dbReference>
<dbReference type="Pfam" id="PF01841">
    <property type="entry name" value="Transglut_core"/>
    <property type="match status" value="1"/>
</dbReference>
<dbReference type="InterPro" id="IPR052901">
    <property type="entry name" value="Bact_TGase-like"/>
</dbReference>
<keyword evidence="1" id="KW-0812">Transmembrane</keyword>
<dbReference type="EMBL" id="BAABEX010000029">
    <property type="protein sequence ID" value="GAA4428663.1"/>
    <property type="molecule type" value="Genomic_DNA"/>
</dbReference>
<reference evidence="4" key="1">
    <citation type="journal article" date="2019" name="Int. J. Syst. Evol. Microbiol.">
        <title>The Global Catalogue of Microorganisms (GCM) 10K type strain sequencing project: providing services to taxonomists for standard genome sequencing and annotation.</title>
        <authorList>
            <consortium name="The Broad Institute Genomics Platform"/>
            <consortium name="The Broad Institute Genome Sequencing Center for Infectious Disease"/>
            <person name="Wu L."/>
            <person name="Ma J."/>
        </authorList>
    </citation>
    <scope>NUCLEOTIDE SEQUENCE [LARGE SCALE GENOMIC DNA]</scope>
    <source>
        <strain evidence="4">JCM 31890</strain>
    </source>
</reference>
<dbReference type="PANTHER" id="PTHR42736:SF1">
    <property type="entry name" value="PROTEIN-GLUTAMINE GAMMA-GLUTAMYLTRANSFERASE"/>
    <property type="match status" value="1"/>
</dbReference>
<keyword evidence="1" id="KW-1133">Transmembrane helix</keyword>
<dbReference type="RefSeq" id="WP_345066430.1">
    <property type="nucleotide sequence ID" value="NZ_BAABEX010000029.1"/>
</dbReference>